<dbReference type="Pfam" id="PF14399">
    <property type="entry name" value="BtrH_N"/>
    <property type="match status" value="1"/>
</dbReference>
<dbReference type="EMBL" id="JAFBFH010000029">
    <property type="protein sequence ID" value="MBM7716597.1"/>
    <property type="molecule type" value="Genomic_DNA"/>
</dbReference>
<name>A0ABS2RAC2_9BACI</name>
<dbReference type="Proteomes" id="UP000823485">
    <property type="component" value="Unassembled WGS sequence"/>
</dbReference>
<protein>
    <recommendedName>
        <fullName evidence="1">Butirosin biosynthesis protein H N-terminal domain-containing protein</fullName>
    </recommendedName>
</protein>
<comment type="caution">
    <text evidence="2">The sequence shown here is derived from an EMBL/GenBank/DDBJ whole genome shotgun (WGS) entry which is preliminary data.</text>
</comment>
<sequence length="101" mass="11169">MSANTKSPYQHKRGIHCITTAMANILSGENIDLSEELCFGIGSGLGFTYTRGKSIEQYLVFGRSDDLELNLCEMLGIYAKLSHEPDSDLALEHLMKKKGSQ</sequence>
<reference evidence="2 3" key="1">
    <citation type="submission" date="2021-01" db="EMBL/GenBank/DDBJ databases">
        <title>Genomic Encyclopedia of Type Strains, Phase IV (KMG-IV): sequencing the most valuable type-strain genomes for metagenomic binning, comparative biology and taxonomic classification.</title>
        <authorList>
            <person name="Goeker M."/>
        </authorList>
    </citation>
    <scope>NUCLEOTIDE SEQUENCE [LARGE SCALE GENOMIC DNA]</scope>
    <source>
        <strain evidence="2 3">DSM 105453</strain>
    </source>
</reference>
<evidence type="ECO:0000259" key="1">
    <source>
        <dbReference type="Pfam" id="PF14399"/>
    </source>
</evidence>
<evidence type="ECO:0000313" key="2">
    <source>
        <dbReference type="EMBL" id="MBM7716597.1"/>
    </source>
</evidence>
<dbReference type="InterPro" id="IPR026935">
    <property type="entry name" value="BtrH_N"/>
</dbReference>
<gene>
    <name evidence="2" type="ORF">JOC94_003618</name>
</gene>
<evidence type="ECO:0000313" key="3">
    <source>
        <dbReference type="Proteomes" id="UP000823485"/>
    </source>
</evidence>
<organism evidence="2 3">
    <name type="scientific">Siminovitchia thermophila</name>
    <dbReference type="NCBI Taxonomy" id="1245522"/>
    <lineage>
        <taxon>Bacteria</taxon>
        <taxon>Bacillati</taxon>
        <taxon>Bacillota</taxon>
        <taxon>Bacilli</taxon>
        <taxon>Bacillales</taxon>
        <taxon>Bacillaceae</taxon>
        <taxon>Siminovitchia</taxon>
    </lineage>
</organism>
<feature type="domain" description="Butirosin biosynthesis protein H N-terminal" evidence="1">
    <location>
        <begin position="16"/>
        <end position="95"/>
    </location>
</feature>
<dbReference type="RefSeq" id="WP_205179974.1">
    <property type="nucleotide sequence ID" value="NZ_JAFBFH010000029.1"/>
</dbReference>
<proteinExistence type="predicted"/>
<keyword evidence="3" id="KW-1185">Reference proteome</keyword>
<accession>A0ABS2RAC2</accession>